<organism evidence="3 4">
    <name type="scientific">Aspergillus fumigatiaffinis</name>
    <dbReference type="NCBI Taxonomy" id="340414"/>
    <lineage>
        <taxon>Eukaryota</taxon>
        <taxon>Fungi</taxon>
        <taxon>Dikarya</taxon>
        <taxon>Ascomycota</taxon>
        <taxon>Pezizomycotina</taxon>
        <taxon>Eurotiomycetes</taxon>
        <taxon>Eurotiomycetidae</taxon>
        <taxon>Eurotiales</taxon>
        <taxon>Aspergillaceae</taxon>
        <taxon>Aspergillus</taxon>
        <taxon>Aspergillus subgen. Fumigati</taxon>
    </lineage>
</organism>
<accession>A0A8H4EH04</accession>
<dbReference type="OrthoDB" id="2094269at2759"/>
<reference evidence="3" key="2">
    <citation type="submission" date="2020-04" db="EMBL/GenBank/DDBJ databases">
        <authorList>
            <person name="Santos R.A.C."/>
            <person name="Steenwyk J.L."/>
            <person name="Rivero-Menendez O."/>
            <person name="Mead M.E."/>
            <person name="Silva L.P."/>
            <person name="Bastos R.W."/>
            <person name="Alastruey-Izquierdo A."/>
            <person name="Goldman G.H."/>
            <person name="Rokas A."/>
        </authorList>
    </citation>
    <scope>NUCLEOTIDE SEQUENCE</scope>
    <source>
        <strain evidence="3">CNM-CM6805</strain>
    </source>
</reference>
<dbReference type="SUPFAM" id="SSF53474">
    <property type="entry name" value="alpha/beta-Hydrolases"/>
    <property type="match status" value="1"/>
</dbReference>
<evidence type="ECO:0000259" key="2">
    <source>
        <dbReference type="Pfam" id="PF03959"/>
    </source>
</evidence>
<evidence type="ECO:0000313" key="3">
    <source>
        <dbReference type="EMBL" id="KAF4229714.1"/>
    </source>
</evidence>
<feature type="domain" description="Serine hydrolase" evidence="2">
    <location>
        <begin position="1"/>
        <end position="245"/>
    </location>
</feature>
<comment type="caution">
    <text evidence="3">The sequence shown here is derived from an EMBL/GenBank/DDBJ whole genome shotgun (WGS) entry which is preliminary data.</text>
</comment>
<evidence type="ECO:0000313" key="4">
    <source>
        <dbReference type="Proteomes" id="UP000653565"/>
    </source>
</evidence>
<dbReference type="Proteomes" id="UP000653565">
    <property type="component" value="Unassembled WGS sequence"/>
</dbReference>
<evidence type="ECO:0000256" key="1">
    <source>
        <dbReference type="ARBA" id="ARBA00022801"/>
    </source>
</evidence>
<dbReference type="Gene3D" id="3.40.50.1820">
    <property type="entry name" value="alpha/beta hydrolase"/>
    <property type="match status" value="1"/>
</dbReference>
<reference evidence="3" key="1">
    <citation type="journal article" date="2020" name="bioRxiv">
        <title>Genomic and phenotypic heterogeneity of clinical isolates of the human pathogens Aspergillus fumigatus, Aspergillus lentulus and Aspergillus fumigatiaffinis.</title>
        <authorList>
            <person name="dos Santos R.A.C."/>
            <person name="Steenwyk J.L."/>
            <person name="Rivero-Menendez O."/>
            <person name="Mead M.E."/>
            <person name="Silva L.P."/>
            <person name="Bastos R.W."/>
            <person name="Alastruey-Izquierdo A."/>
            <person name="Goldman G.H."/>
            <person name="Rokas A."/>
        </authorList>
    </citation>
    <scope>NUCLEOTIDE SEQUENCE</scope>
    <source>
        <strain evidence="3">CNM-CM6805</strain>
    </source>
</reference>
<protein>
    <recommendedName>
        <fullName evidence="2">Serine hydrolase domain-containing protein</fullName>
    </recommendedName>
</protein>
<keyword evidence="1" id="KW-0378">Hydrolase</keyword>
<dbReference type="Pfam" id="PF03959">
    <property type="entry name" value="FSH1"/>
    <property type="match status" value="1"/>
</dbReference>
<dbReference type="PANTHER" id="PTHR48070:SF7">
    <property type="entry name" value="SERINE HYDROLASE FSH DOMAIN-CONTAINING PROTEIN-RELATED"/>
    <property type="match status" value="1"/>
</dbReference>
<dbReference type="PANTHER" id="PTHR48070">
    <property type="entry name" value="ESTERASE OVCA2"/>
    <property type="match status" value="1"/>
</dbReference>
<dbReference type="GO" id="GO:0016787">
    <property type="term" value="F:hydrolase activity"/>
    <property type="evidence" value="ECO:0007669"/>
    <property type="project" value="UniProtKB-KW"/>
</dbReference>
<keyword evidence="4" id="KW-1185">Reference proteome</keyword>
<sequence>MKVLCLHGKGTSGAIFKSQTASFRSHLKDLHIDFDFIDGRYPSTAAAGIDLFYPAPYYSFLEDDSPEAIQKTCIWLKGLIAERGPYDAVMMFSQGCALGTAMLLLHQAQDPTQPPPFKAAIFICGGPPLKLIESIGFEVSDAVKERDRAGREALAMQAHSASILARGSARWIGDASAGGAVDEEDLRGEIRAPFKVRIPTVHVYGSKDPRYAAGVQLSGICEPGKRRLFDHGGGHEIPRTDRVSRTIAELVRWVLLEAGAEEVFGW</sequence>
<dbReference type="InterPro" id="IPR005645">
    <property type="entry name" value="FSH-like_dom"/>
</dbReference>
<name>A0A8H4EH04_9EURO</name>
<dbReference type="InterPro" id="IPR050593">
    <property type="entry name" value="LovG"/>
</dbReference>
<dbReference type="InterPro" id="IPR029058">
    <property type="entry name" value="AB_hydrolase_fold"/>
</dbReference>
<dbReference type="GO" id="GO:0005737">
    <property type="term" value="C:cytoplasm"/>
    <property type="evidence" value="ECO:0007669"/>
    <property type="project" value="TreeGrafter"/>
</dbReference>
<dbReference type="EMBL" id="JAAAPX010000127">
    <property type="protein sequence ID" value="KAF4229714.1"/>
    <property type="molecule type" value="Genomic_DNA"/>
</dbReference>
<proteinExistence type="predicted"/>
<dbReference type="GO" id="GO:0019748">
    <property type="term" value="P:secondary metabolic process"/>
    <property type="evidence" value="ECO:0007669"/>
    <property type="project" value="TreeGrafter"/>
</dbReference>
<dbReference type="GO" id="GO:0005634">
    <property type="term" value="C:nucleus"/>
    <property type="evidence" value="ECO:0007669"/>
    <property type="project" value="TreeGrafter"/>
</dbReference>
<dbReference type="AlphaFoldDB" id="A0A8H4EH04"/>
<gene>
    <name evidence="3" type="ORF">CNMCM6805_001178</name>
</gene>